<keyword evidence="3" id="KW-1185">Reference proteome</keyword>
<dbReference type="EMBL" id="JBHUDE010000129">
    <property type="protein sequence ID" value="MFD1608732.1"/>
    <property type="molecule type" value="Genomic_DNA"/>
</dbReference>
<comment type="caution">
    <text evidence="2">The sequence shown here is derived from an EMBL/GenBank/DDBJ whole genome shotgun (WGS) entry which is preliminary data.</text>
</comment>
<evidence type="ECO:0000256" key="1">
    <source>
        <dbReference type="SAM" id="SignalP"/>
    </source>
</evidence>
<organism evidence="2 3">
    <name type="scientific">Oceanobacillus luteolus</name>
    <dbReference type="NCBI Taxonomy" id="1274358"/>
    <lineage>
        <taxon>Bacteria</taxon>
        <taxon>Bacillati</taxon>
        <taxon>Bacillota</taxon>
        <taxon>Bacilli</taxon>
        <taxon>Bacillales</taxon>
        <taxon>Bacillaceae</taxon>
        <taxon>Oceanobacillus</taxon>
    </lineage>
</organism>
<name>A0ABW4HUK5_9BACI</name>
<keyword evidence="1" id="KW-0732">Signal</keyword>
<sequence>MKKVNLFVGALLFFVVLGVSTVSADALSPDEALSNAYDASLEGDSKKYYDSVIDERFDSPEEARFFYDGAFLEDPLVDYKIVDSKKINKNNYEFTVMAEYKSGLSLKLPAKVTDINGAWKVLITDEILEEDEFEVLNTGSVLNKNANMILPGLELTELEGTYQPQSGRLYRSFNVSMRSHIDIGIVNIPTTALVLSISNQSTSGNLNYSVWKKLSHGNTTLASRTVSGNKKNYTTSLTLSYNPGTANFRIAGSGSSNGGLYY</sequence>
<reference evidence="3" key="1">
    <citation type="journal article" date="2019" name="Int. J. Syst. Evol. Microbiol.">
        <title>The Global Catalogue of Microorganisms (GCM) 10K type strain sequencing project: providing services to taxonomists for standard genome sequencing and annotation.</title>
        <authorList>
            <consortium name="The Broad Institute Genomics Platform"/>
            <consortium name="The Broad Institute Genome Sequencing Center for Infectious Disease"/>
            <person name="Wu L."/>
            <person name="Ma J."/>
        </authorList>
    </citation>
    <scope>NUCLEOTIDE SEQUENCE [LARGE SCALE GENOMIC DNA]</scope>
    <source>
        <strain evidence="3">CGMCC 1.12376</strain>
    </source>
</reference>
<proteinExistence type="predicted"/>
<dbReference type="Proteomes" id="UP001597221">
    <property type="component" value="Unassembled WGS sequence"/>
</dbReference>
<gene>
    <name evidence="2" type="ORF">ACFSBH_13995</name>
</gene>
<accession>A0ABW4HUK5</accession>
<feature type="signal peptide" evidence="1">
    <location>
        <begin position="1"/>
        <end position="24"/>
    </location>
</feature>
<evidence type="ECO:0000313" key="3">
    <source>
        <dbReference type="Proteomes" id="UP001597221"/>
    </source>
</evidence>
<protein>
    <submittedName>
        <fullName evidence="2">Uncharacterized protein</fullName>
    </submittedName>
</protein>
<dbReference type="RefSeq" id="WP_379598130.1">
    <property type="nucleotide sequence ID" value="NZ_JBHUDE010000129.1"/>
</dbReference>
<evidence type="ECO:0000313" key="2">
    <source>
        <dbReference type="EMBL" id="MFD1608732.1"/>
    </source>
</evidence>
<feature type="chain" id="PRO_5047423043" evidence="1">
    <location>
        <begin position="25"/>
        <end position="262"/>
    </location>
</feature>